<proteinExistence type="predicted"/>
<dbReference type="VEuPathDB" id="FungiDB:ACJ73_06427"/>
<dbReference type="Proteomes" id="UP000242791">
    <property type="component" value="Unassembled WGS sequence"/>
</dbReference>
<comment type="caution">
    <text evidence="3">The sequence shown here is derived from an EMBL/GenBank/DDBJ whole genome shotgun (WGS) entry which is preliminary data.</text>
</comment>
<feature type="coiled-coil region" evidence="1">
    <location>
        <begin position="91"/>
        <end position="146"/>
    </location>
</feature>
<organism evidence="3 4">
    <name type="scientific">Blastomyces percursus</name>
    <dbReference type="NCBI Taxonomy" id="1658174"/>
    <lineage>
        <taxon>Eukaryota</taxon>
        <taxon>Fungi</taxon>
        <taxon>Dikarya</taxon>
        <taxon>Ascomycota</taxon>
        <taxon>Pezizomycotina</taxon>
        <taxon>Eurotiomycetes</taxon>
        <taxon>Eurotiomycetidae</taxon>
        <taxon>Onygenales</taxon>
        <taxon>Ajellomycetaceae</taxon>
        <taxon>Blastomyces</taxon>
    </lineage>
</organism>
<sequence length="653" mass="73430">MLEDSEDKTFPSEAFGKWWPKHFTLNGKAKDAKSAPITAAQAITLPEEETRPLMRTYTYRGRPMRDLPSAMLAGAKSTAIATDQEHLRQEILALRNTIGVKDEEIEQLQQQKSSSEEKMHRLKEAMDRLTSEAVTREKAFKEMEEKAKTLTSATMSVKNIEHIRHAITHLESVLSVPSAKRAPPESGGMMSSKKPRTEAVKSSLAEDALEVLRNMTKTRTSTHDGAGSFDEHQRSLEDAVHETAQEAISTTNRSSISKDSPPLAANDGEIKAVLDLVMRHVFQFGSGITLWNKDHYYDLLRSGATCQQLLQRLRDKGIIFRESQLVEDLIPSATVTEGPPVLDSVEVPNDHPNLSAPIIVPFQPVNPPIHTPDPDALSRKAYPDFFQLRRKAKYLALTSLYALPFDDSVPELEGLAIPEKQLVQAERLFLRTMLRDDPVQIAELIGLAEKASRERLSLEGVLFPKAAGGSPDYDFGTTDILHLTGHSFSPLELKELRRLTFSHLKSENPSKNVSVLGKMLPQSFAFEHDQALFNLLKSKGTGFDEKILHQMLWEGVLTFGIEEALESKLLIFSVNRLSRKDRRQMEDFLHQHLIKHNPILADADDHAIFPASTFTFLELEAYWDCLGWQYDVADLTEGLYKLDDHYYEAPGES</sequence>
<feature type="region of interest" description="Disordered" evidence="2">
    <location>
        <begin position="174"/>
        <end position="197"/>
    </location>
</feature>
<evidence type="ECO:0000256" key="1">
    <source>
        <dbReference type="SAM" id="Coils"/>
    </source>
</evidence>
<evidence type="ECO:0000313" key="4">
    <source>
        <dbReference type="Proteomes" id="UP000242791"/>
    </source>
</evidence>
<dbReference type="EMBL" id="LGTZ01001129">
    <property type="protein sequence ID" value="OJD22228.1"/>
    <property type="molecule type" value="Genomic_DNA"/>
</dbReference>
<evidence type="ECO:0000313" key="3">
    <source>
        <dbReference type="EMBL" id="OJD22228.1"/>
    </source>
</evidence>
<keyword evidence="4" id="KW-1185">Reference proteome</keyword>
<keyword evidence="1" id="KW-0175">Coiled coil</keyword>
<protein>
    <submittedName>
        <fullName evidence="3">Uncharacterized protein</fullName>
    </submittedName>
</protein>
<evidence type="ECO:0000256" key="2">
    <source>
        <dbReference type="SAM" id="MobiDB-lite"/>
    </source>
</evidence>
<gene>
    <name evidence="3" type="ORF">ACJ73_06427</name>
</gene>
<dbReference type="OrthoDB" id="4191271at2759"/>
<reference evidence="3 4" key="1">
    <citation type="submission" date="2015-08" db="EMBL/GenBank/DDBJ databases">
        <title>Emmonsia species relationships and genome sequence.</title>
        <authorList>
            <person name="Cuomo C.A."/>
            <person name="Schwartz I.S."/>
            <person name="Kenyon C."/>
            <person name="De Hoog G.S."/>
            <person name="Govender N.P."/>
            <person name="Botha A."/>
            <person name="Moreno L."/>
            <person name="De Vries M."/>
            <person name="Munoz J.F."/>
            <person name="Stielow J.B."/>
        </authorList>
    </citation>
    <scope>NUCLEOTIDE SEQUENCE [LARGE SCALE GENOMIC DNA]</scope>
    <source>
        <strain evidence="3 4">EI222</strain>
    </source>
</reference>
<dbReference type="AlphaFoldDB" id="A0A1J9R2J2"/>
<accession>A0A1J9R2J2</accession>
<name>A0A1J9R2J2_9EURO</name>